<dbReference type="KEGG" id="bfo:118423370"/>
<dbReference type="InterPro" id="IPR003598">
    <property type="entry name" value="Ig_sub2"/>
</dbReference>
<dbReference type="RefSeq" id="XP_035687380.1">
    <property type="nucleotide sequence ID" value="XM_035831487.1"/>
</dbReference>
<name>A0A9J7N2G6_BRAFL</name>
<evidence type="ECO:0000256" key="4">
    <source>
        <dbReference type="ARBA" id="ARBA00023136"/>
    </source>
</evidence>
<sequence length="370" mass="40362">MFTYVNACCLFAFVKFAIISQAVGQLIISGPPSAVLQGETVIFRCSYPGRDLSPEGAVRWEVTSPNGEINNVTLGQTVDPNYPEARYKLFGNASGGEYNLQIVNVTREDAGRYRCAIKGINLIVYTEFSVVVPVPDPPTLTTIPDTPLQVGQELVLRCSYSGGYPEPQLSWHNGTGPIFSDQYREEIELNTGPNGERTVESTIYFRNNVTKYDNGVNVSCRVSQSEDPFTFVKESWKVLTVHYPPTVVVPREQVRVFKGESASLTCQVDSNPAATITWTKLNSTLLQGNLANGNQTLIIPGASQQHAGTYQCSAENVLPPKAVGTVQVFVDVKPYDTYTRDVAIITISVVAAVILAAIVVVAIIMVNRKG</sequence>
<dbReference type="GO" id="GO:0098609">
    <property type="term" value="P:cell-cell adhesion"/>
    <property type="evidence" value="ECO:0000318"/>
    <property type="project" value="GO_Central"/>
</dbReference>
<feature type="transmembrane region" description="Helical" evidence="8">
    <location>
        <begin position="342"/>
        <end position="366"/>
    </location>
</feature>
<keyword evidence="6" id="KW-0325">Glycoprotein</keyword>
<keyword evidence="5" id="KW-1015">Disulfide bond</keyword>
<gene>
    <name evidence="12 13 14" type="primary">LOC118423370</name>
</gene>
<protein>
    <submittedName>
        <fullName evidence="12 13">Kin of IRRE-like protein 1</fullName>
    </submittedName>
</protein>
<dbReference type="PANTHER" id="PTHR11640">
    <property type="entry name" value="NEPHRIN"/>
    <property type="match status" value="1"/>
</dbReference>
<keyword evidence="7" id="KW-0393">Immunoglobulin domain</keyword>
<evidence type="ECO:0000256" key="9">
    <source>
        <dbReference type="SAM" id="SignalP"/>
    </source>
</evidence>
<dbReference type="GO" id="GO:0050839">
    <property type="term" value="F:cell adhesion molecule binding"/>
    <property type="evidence" value="ECO:0000318"/>
    <property type="project" value="GO_Central"/>
</dbReference>
<evidence type="ECO:0000256" key="8">
    <source>
        <dbReference type="SAM" id="Phobius"/>
    </source>
</evidence>
<dbReference type="CDD" id="cd00096">
    <property type="entry name" value="Ig"/>
    <property type="match status" value="1"/>
</dbReference>
<feature type="domain" description="Ig-like" evidence="10">
    <location>
        <begin position="24"/>
        <end position="131"/>
    </location>
</feature>
<dbReference type="OrthoDB" id="5843397at2759"/>
<dbReference type="AlphaFoldDB" id="A0A9J7N2G6"/>
<dbReference type="GO" id="GO:0005911">
    <property type="term" value="C:cell-cell junction"/>
    <property type="evidence" value="ECO:0000318"/>
    <property type="project" value="GO_Central"/>
</dbReference>
<feature type="domain" description="Ig-like" evidence="10">
    <location>
        <begin position="138"/>
        <end position="230"/>
    </location>
</feature>
<proteinExistence type="predicted"/>
<organism evidence="11 13">
    <name type="scientific">Branchiostoma floridae</name>
    <name type="common">Florida lancelet</name>
    <name type="synonym">Amphioxus</name>
    <dbReference type="NCBI Taxonomy" id="7739"/>
    <lineage>
        <taxon>Eukaryota</taxon>
        <taxon>Metazoa</taxon>
        <taxon>Chordata</taxon>
        <taxon>Cephalochordata</taxon>
        <taxon>Leptocardii</taxon>
        <taxon>Amphioxiformes</taxon>
        <taxon>Branchiostomatidae</taxon>
        <taxon>Branchiostoma</taxon>
    </lineage>
</organism>
<feature type="chain" id="PRO_5044699102" evidence="9">
    <location>
        <begin position="25"/>
        <end position="370"/>
    </location>
</feature>
<reference evidence="11" key="1">
    <citation type="journal article" date="2020" name="Nat. Ecol. Evol.">
        <title>Deeply conserved synteny resolves early events in vertebrate evolution.</title>
        <authorList>
            <person name="Simakov O."/>
            <person name="Marletaz F."/>
            <person name="Yue J.X."/>
            <person name="O'Connell B."/>
            <person name="Jenkins J."/>
            <person name="Brandt A."/>
            <person name="Calef R."/>
            <person name="Tung C.H."/>
            <person name="Huang T.K."/>
            <person name="Schmutz J."/>
            <person name="Satoh N."/>
            <person name="Yu J.K."/>
            <person name="Putnam N.H."/>
            <person name="Green R.E."/>
            <person name="Rokhsar D.S."/>
        </authorList>
    </citation>
    <scope>NUCLEOTIDE SEQUENCE [LARGE SCALE GENOMIC DNA]</scope>
    <source>
        <strain evidence="11">S238N-H82</strain>
    </source>
</reference>
<dbReference type="InterPro" id="IPR013106">
    <property type="entry name" value="Ig_V-set"/>
</dbReference>
<dbReference type="GeneID" id="118423370"/>
<dbReference type="InterPro" id="IPR051275">
    <property type="entry name" value="Cell_adhesion_signaling"/>
</dbReference>
<evidence type="ECO:0000313" key="14">
    <source>
        <dbReference type="RefSeq" id="XP_035687380.1"/>
    </source>
</evidence>
<dbReference type="Proteomes" id="UP000001554">
    <property type="component" value="Chromosome 9"/>
</dbReference>
<dbReference type="InterPro" id="IPR013783">
    <property type="entry name" value="Ig-like_fold"/>
</dbReference>
<dbReference type="SMART" id="SM00408">
    <property type="entry name" value="IGc2"/>
    <property type="match status" value="2"/>
</dbReference>
<keyword evidence="2 8" id="KW-0812">Transmembrane</keyword>
<dbReference type="Pfam" id="PF07686">
    <property type="entry name" value="V-set"/>
    <property type="match status" value="1"/>
</dbReference>
<evidence type="ECO:0000313" key="12">
    <source>
        <dbReference type="RefSeq" id="XP_035687378.1"/>
    </source>
</evidence>
<dbReference type="InterPro" id="IPR007110">
    <property type="entry name" value="Ig-like_dom"/>
</dbReference>
<dbReference type="InterPro" id="IPR013162">
    <property type="entry name" value="CD80_C2-set"/>
</dbReference>
<evidence type="ECO:0000256" key="2">
    <source>
        <dbReference type="ARBA" id="ARBA00022692"/>
    </source>
</evidence>
<dbReference type="InterPro" id="IPR036179">
    <property type="entry name" value="Ig-like_dom_sf"/>
</dbReference>
<evidence type="ECO:0000256" key="1">
    <source>
        <dbReference type="ARBA" id="ARBA00004479"/>
    </source>
</evidence>
<dbReference type="Gene3D" id="2.60.40.10">
    <property type="entry name" value="Immunoglobulins"/>
    <property type="match status" value="3"/>
</dbReference>
<dbReference type="RefSeq" id="XP_035687378.1">
    <property type="nucleotide sequence ID" value="XM_035831485.1"/>
</dbReference>
<dbReference type="PANTHER" id="PTHR11640:SF164">
    <property type="entry name" value="MAM DOMAIN-CONTAINING GLYCOSYLPHOSPHATIDYLINOSITOL ANCHOR PROTEIN 1"/>
    <property type="match status" value="1"/>
</dbReference>
<evidence type="ECO:0000256" key="7">
    <source>
        <dbReference type="ARBA" id="ARBA00023319"/>
    </source>
</evidence>
<dbReference type="GO" id="GO:0005886">
    <property type="term" value="C:plasma membrane"/>
    <property type="evidence" value="ECO:0000318"/>
    <property type="project" value="GO_Central"/>
</dbReference>
<keyword evidence="11" id="KW-1185">Reference proteome</keyword>
<dbReference type="SMART" id="SM00409">
    <property type="entry name" value="IG"/>
    <property type="match status" value="3"/>
</dbReference>
<dbReference type="RefSeq" id="XP_035687379.1">
    <property type="nucleotide sequence ID" value="XM_035831486.1"/>
</dbReference>
<keyword evidence="4 8" id="KW-0472">Membrane</keyword>
<keyword evidence="3 8" id="KW-1133">Transmembrane helix</keyword>
<comment type="subcellular location">
    <subcellularLocation>
        <location evidence="1">Membrane</location>
        <topology evidence="1">Single-pass type I membrane protein</topology>
    </subcellularLocation>
</comment>
<keyword evidence="9" id="KW-0732">Signal</keyword>
<dbReference type="PROSITE" id="PS50835">
    <property type="entry name" value="IG_LIKE"/>
    <property type="match status" value="3"/>
</dbReference>
<evidence type="ECO:0000313" key="11">
    <source>
        <dbReference type="Proteomes" id="UP000001554"/>
    </source>
</evidence>
<evidence type="ECO:0000259" key="10">
    <source>
        <dbReference type="PROSITE" id="PS50835"/>
    </source>
</evidence>
<dbReference type="SUPFAM" id="SSF48726">
    <property type="entry name" value="Immunoglobulin"/>
    <property type="match status" value="3"/>
</dbReference>
<evidence type="ECO:0000256" key="5">
    <source>
        <dbReference type="ARBA" id="ARBA00023157"/>
    </source>
</evidence>
<evidence type="ECO:0000313" key="13">
    <source>
        <dbReference type="RefSeq" id="XP_035687379.1"/>
    </source>
</evidence>
<feature type="domain" description="Ig-like" evidence="10">
    <location>
        <begin position="244"/>
        <end position="324"/>
    </location>
</feature>
<feature type="signal peptide" evidence="9">
    <location>
        <begin position="1"/>
        <end position="24"/>
    </location>
</feature>
<reference evidence="12 13" key="2">
    <citation type="submission" date="2025-04" db="UniProtKB">
        <authorList>
            <consortium name="RefSeq"/>
        </authorList>
    </citation>
    <scope>IDENTIFICATION</scope>
    <source>
        <strain evidence="12 13">S238N-H82</strain>
        <tissue evidence="12 13">Testes</tissue>
    </source>
</reference>
<dbReference type="Pfam" id="PF08205">
    <property type="entry name" value="C2-set_2"/>
    <property type="match status" value="1"/>
</dbReference>
<dbReference type="InterPro" id="IPR003599">
    <property type="entry name" value="Ig_sub"/>
</dbReference>
<accession>A0A9J7N2G6</accession>
<evidence type="ECO:0000256" key="6">
    <source>
        <dbReference type="ARBA" id="ARBA00023180"/>
    </source>
</evidence>
<dbReference type="Pfam" id="PF13927">
    <property type="entry name" value="Ig_3"/>
    <property type="match status" value="1"/>
</dbReference>
<evidence type="ECO:0000256" key="3">
    <source>
        <dbReference type="ARBA" id="ARBA00022989"/>
    </source>
</evidence>